<reference evidence="6 7" key="1">
    <citation type="journal article" date="2019" name="Syst. Appl. Microbiol.">
        <title>Oenococcus sicerae sp. nov., isolated from French cider.</title>
        <authorList>
            <person name="Cousin F.J."/>
            <person name="Le Guellec R."/>
            <person name="Chagnot C."/>
            <person name="Goux D."/>
            <person name="Dalmasso M."/>
            <person name="Laplace J.M."/>
            <person name="Cretenet M."/>
        </authorList>
    </citation>
    <scope>NUCLEOTIDE SEQUENCE [LARGE SCALE GENOMIC DNA]</scope>
    <source>
        <strain evidence="6 7">UCMA 15228</strain>
    </source>
</reference>
<dbReference type="PANTHER" id="PTHR30185">
    <property type="entry name" value="CRYPTIC BETA-GLUCOSIDE BGL OPERON ANTITERMINATOR"/>
    <property type="match status" value="1"/>
</dbReference>
<dbReference type="Pfam" id="PF00359">
    <property type="entry name" value="PTS_EIIA_2"/>
    <property type="match status" value="1"/>
</dbReference>
<evidence type="ECO:0000313" key="7">
    <source>
        <dbReference type="Proteomes" id="UP000286907"/>
    </source>
</evidence>
<evidence type="ECO:0000256" key="1">
    <source>
        <dbReference type="ARBA" id="ARBA00022679"/>
    </source>
</evidence>
<evidence type="ECO:0000259" key="4">
    <source>
        <dbReference type="PROSITE" id="PS51099"/>
    </source>
</evidence>
<dbReference type="InterPro" id="IPR016152">
    <property type="entry name" value="PTrfase/Anion_transptr"/>
</dbReference>
<dbReference type="Proteomes" id="UP000286907">
    <property type="component" value="Chromosome"/>
</dbReference>
<evidence type="ECO:0000259" key="3">
    <source>
        <dbReference type="PROSITE" id="PS51094"/>
    </source>
</evidence>
<evidence type="ECO:0000259" key="5">
    <source>
        <dbReference type="PROSITE" id="PS51372"/>
    </source>
</evidence>
<dbReference type="SUPFAM" id="SSF63520">
    <property type="entry name" value="PTS-regulatory domain, PRD"/>
    <property type="match status" value="1"/>
</dbReference>
<dbReference type="InterPro" id="IPR050661">
    <property type="entry name" value="BglG_antiterminators"/>
</dbReference>
<dbReference type="InterPro" id="IPR013011">
    <property type="entry name" value="PTS_EIIB_2"/>
</dbReference>
<keyword evidence="1" id="KW-0808">Transferase</keyword>
<proteinExistence type="predicted"/>
<name>A0ABX5QKJ0_9LACO</name>
<dbReference type="SUPFAM" id="SSF55804">
    <property type="entry name" value="Phoshotransferase/anion transport protein"/>
    <property type="match status" value="1"/>
</dbReference>
<keyword evidence="2" id="KW-0677">Repeat</keyword>
<gene>
    <name evidence="6" type="ORF">DLJ48_01475</name>
</gene>
<protein>
    <submittedName>
        <fullName evidence="6">BglG family transcription antiterminator</fullName>
    </submittedName>
</protein>
<dbReference type="InterPro" id="IPR036095">
    <property type="entry name" value="PTS_EIIB-like_sf"/>
</dbReference>
<dbReference type="Gene3D" id="1.10.1790.10">
    <property type="entry name" value="PRD domain"/>
    <property type="match status" value="1"/>
</dbReference>
<dbReference type="RefSeq" id="WP_128685267.1">
    <property type="nucleotide sequence ID" value="NZ_CP029684.2"/>
</dbReference>
<dbReference type="EMBL" id="CP029684">
    <property type="protein sequence ID" value="QAS69288.1"/>
    <property type="molecule type" value="Genomic_DNA"/>
</dbReference>
<evidence type="ECO:0000313" key="6">
    <source>
        <dbReference type="EMBL" id="QAS69288.1"/>
    </source>
</evidence>
<accession>A0ABX5QKJ0</accession>
<dbReference type="PANTHER" id="PTHR30185:SF9">
    <property type="entry name" value="MANNITOL-SPECIFIC PHOSPHOTRANSFERASE ENZYME IIA COMPONENT"/>
    <property type="match status" value="1"/>
</dbReference>
<keyword evidence="7" id="KW-1185">Reference proteome</keyword>
<feature type="domain" description="PRD" evidence="5">
    <location>
        <begin position="283"/>
        <end position="389"/>
    </location>
</feature>
<dbReference type="CDD" id="cd05568">
    <property type="entry name" value="PTS_IIB_bgl_like"/>
    <property type="match status" value="1"/>
</dbReference>
<sequence length="685" mass="78802">MYISKNRNVNQMFNLFIHSRGLITISEFEKQLSLSRRSVYYSIKKLNQLLEENQLDKIQNIKNLGFYLTKDAISHLAESEKIITTRNEDLYNFSKKQRVETIIWLLINKEKVSLTSIENKFNVSRNTADQDFKAISKILINYKLVLSKNSTGHSISGTEIQKRNWVYEQFSKEDPILFSLLAKRINSIQNISPFLKEFERMTGNFFTDDAFICLSAYLDWYIDRIQDPVNRLNNTKIIPSNLIALEWAQKFLFKNKVVNLGEANYLINTVHSGQFNKANKQYGGIQEILPIAKKIIFRFNRIAGVNLKLDSLQVNLATHLLATYYRIKYDISYKHPNLNSIKHKYNQLFSFAQYSVRPFEDFLKKEIPDDEIALITLYFGGEIKAIEDANLKKQKAKVMIVCSSGIGTSRILKQQLEEKFPNVSFSKPLNTLSYENSSLEGIELIISTIAIKNSNNIKVIKVSAIPNDNDWKMIEAALKSKKLLSTQNTRINIEGLLDIISEYARIEDIDGLTKSIKHYLEYSSSELKKIKNPVLSKVGNTIGDIFTRANTSFFDHAENFKQALYLAFQPLVKNGLIEDRYIEKIYNLTEKYGPYMVIADNVLLAHARPGDGVNKTAFSFLLLKNPVFIEKKETKIPIKIIIGFGTVDTTSHLEKLNLIMKILQNKLLMNQILSVSKKEDLLEII</sequence>
<dbReference type="Pfam" id="PF08279">
    <property type="entry name" value="HTH_11"/>
    <property type="match status" value="1"/>
</dbReference>
<organism evidence="6 7">
    <name type="scientific">Oenococcus sicerae</name>
    <dbReference type="NCBI Taxonomy" id="2203724"/>
    <lineage>
        <taxon>Bacteria</taxon>
        <taxon>Bacillati</taxon>
        <taxon>Bacillota</taxon>
        <taxon>Bacilli</taxon>
        <taxon>Lactobacillales</taxon>
        <taxon>Lactobacillaceae</taxon>
        <taxon>Oenococcus</taxon>
    </lineage>
</organism>
<dbReference type="InterPro" id="IPR011608">
    <property type="entry name" value="PRD"/>
</dbReference>
<dbReference type="PROSITE" id="PS51094">
    <property type="entry name" value="PTS_EIIA_TYPE_2"/>
    <property type="match status" value="1"/>
</dbReference>
<dbReference type="PROSITE" id="PS51099">
    <property type="entry name" value="PTS_EIIB_TYPE_2"/>
    <property type="match status" value="1"/>
</dbReference>
<dbReference type="InterPro" id="IPR002178">
    <property type="entry name" value="PTS_EIIA_type-2_dom"/>
</dbReference>
<dbReference type="PROSITE" id="PS51372">
    <property type="entry name" value="PRD_2"/>
    <property type="match status" value="1"/>
</dbReference>
<dbReference type="InterPro" id="IPR036634">
    <property type="entry name" value="PRD_sf"/>
</dbReference>
<feature type="domain" description="PTS EIIA type-2" evidence="3">
    <location>
        <begin position="544"/>
        <end position="685"/>
    </location>
</feature>
<dbReference type="Pfam" id="PF00874">
    <property type="entry name" value="PRD"/>
    <property type="match status" value="1"/>
</dbReference>
<dbReference type="Gene3D" id="3.40.930.10">
    <property type="entry name" value="Mannitol-specific EII, Chain A"/>
    <property type="match status" value="1"/>
</dbReference>
<evidence type="ECO:0000256" key="2">
    <source>
        <dbReference type="ARBA" id="ARBA00022737"/>
    </source>
</evidence>
<dbReference type="Gene3D" id="3.40.50.2300">
    <property type="match status" value="1"/>
</dbReference>
<dbReference type="InterPro" id="IPR013196">
    <property type="entry name" value="HTH_11"/>
</dbReference>
<feature type="domain" description="PTS EIIB type-2" evidence="4">
    <location>
        <begin position="396"/>
        <end position="486"/>
    </location>
</feature>
<dbReference type="SUPFAM" id="SSF52794">
    <property type="entry name" value="PTS system IIB component-like"/>
    <property type="match status" value="1"/>
</dbReference>